<feature type="region of interest" description="Disordered" evidence="1">
    <location>
        <begin position="480"/>
        <end position="505"/>
    </location>
</feature>
<evidence type="ECO:0008006" key="5">
    <source>
        <dbReference type="Google" id="ProtNLM"/>
    </source>
</evidence>
<protein>
    <recommendedName>
        <fullName evidence="5">Tetratricopeptide repeat protein</fullName>
    </recommendedName>
</protein>
<dbReference type="InterPro" id="IPR025738">
    <property type="entry name" value="BatD"/>
</dbReference>
<keyword evidence="2" id="KW-0812">Transmembrane</keyword>
<dbReference type="SUPFAM" id="SSF48452">
    <property type="entry name" value="TPR-like"/>
    <property type="match status" value="1"/>
</dbReference>
<proteinExistence type="predicted"/>
<sequence length="946" mass="105035">MRRGKLMLTSFLRGGDFQSPFSETSTENRRHVKNPSLIDPTMRRIWMLVLACISVTLASPSSGAEVDARLSSGQAYVNDSIDLQITIEDAETYEPPKIPTVDGLTIESAGVPRRSSQTTIINGRMSSRQSVTLVYEITPTRPGTFEIPPMEVSVDGRLVKTSPLGFVASVSETGDLMLVEIVGKQDRVYVGEPLELTLKIWVRPYRDETLDRLLSEGEMWQMLSDRTSWGPFEPAMTDMAQQRKRPGGENVVRKTPEGESKGYYLYEIDTTIYPNKPGKIDASNVLIAMNYPLELRIEKRRSMFDEAFGGQFGSPFGDRFDSAMSSRLVVAATRPIAATAEVDQTQVVPIPREGRPASFQGAVGRYEMIAKTDLRRVSAGDPITLQLGVSGDGPLDSVQAPPLDHLREKFRIDGQPLAGFIQNGVKYFTTTIRPIDETVDSIPSIEMSFFDPKTETFETIQTEPIAIKVEEAERLAMDSIVGPEDRSESTTSSDEPLAVSSPSSLQDWSPFRWLLANESGPVVLQNQQRGSLKGIVWLVYGLPLVIGLIATLVRHRGHLPLMFQRLRPAKQFAANQLGDVSTPNEIPAILQTYVQRSFGLRPDVDWHRCLGVLRSHGYSDKAAELESLAHRCHNTATTTINENDQRRSLIDDAQQWLETIAAAQSNNRFVFKRRQASSHELGSALGTVRRSVAPMALFALASWNLMPNLWAATSVVLLDEAQQATVLNEADQAYHAASQWKSQGDVGRARTSYLDAAKRYQMLIDSGIDNGAIHKNLGNVYFQVDQLGRSVAHYRIAQTFTPWDVRNQANLIIAQARLGLGFRHWFMPLAWLVVGGLLWWLGWWRLAGSRKDSGRRWWLSALMLVVSIGCCIVTLDQVEPRSGLAISVVDTLELRGGDGESFGVVNELAGVEGRSFVIGQQRGDWCLIEGTTSQSGWARRDDLVPI</sequence>
<gene>
    <name evidence="3" type="ORF">Pla100_48710</name>
</gene>
<keyword evidence="2" id="KW-1133">Transmembrane helix</keyword>
<comment type="caution">
    <text evidence="3">The sequence shown here is derived from an EMBL/GenBank/DDBJ whole genome shotgun (WGS) entry which is preliminary data.</text>
</comment>
<keyword evidence="2" id="KW-0472">Membrane</keyword>
<dbReference type="Proteomes" id="UP000316213">
    <property type="component" value="Unassembled WGS sequence"/>
</dbReference>
<evidence type="ECO:0000256" key="1">
    <source>
        <dbReference type="SAM" id="MobiDB-lite"/>
    </source>
</evidence>
<dbReference type="Pfam" id="PF13584">
    <property type="entry name" value="BatD"/>
    <property type="match status" value="1"/>
</dbReference>
<dbReference type="AlphaFoldDB" id="A0A5C5ZZR9"/>
<feature type="transmembrane region" description="Helical" evidence="2">
    <location>
        <begin position="825"/>
        <end position="844"/>
    </location>
</feature>
<keyword evidence="4" id="KW-1185">Reference proteome</keyword>
<evidence type="ECO:0000256" key="2">
    <source>
        <dbReference type="SAM" id="Phobius"/>
    </source>
</evidence>
<accession>A0A5C5ZZR9</accession>
<dbReference type="PANTHER" id="PTHR40940">
    <property type="entry name" value="PROTEIN BATD-RELATED"/>
    <property type="match status" value="1"/>
</dbReference>
<feature type="transmembrane region" description="Helical" evidence="2">
    <location>
        <begin position="856"/>
        <end position="875"/>
    </location>
</feature>
<dbReference type="EMBL" id="SJPM01000013">
    <property type="protein sequence ID" value="TWT91833.1"/>
    <property type="molecule type" value="Genomic_DNA"/>
</dbReference>
<reference evidence="3 4" key="1">
    <citation type="submission" date="2019-02" db="EMBL/GenBank/DDBJ databases">
        <title>Deep-cultivation of Planctomycetes and their phenomic and genomic characterization uncovers novel biology.</title>
        <authorList>
            <person name="Wiegand S."/>
            <person name="Jogler M."/>
            <person name="Boedeker C."/>
            <person name="Pinto D."/>
            <person name="Vollmers J."/>
            <person name="Rivas-Marin E."/>
            <person name="Kohn T."/>
            <person name="Peeters S.H."/>
            <person name="Heuer A."/>
            <person name="Rast P."/>
            <person name="Oberbeckmann S."/>
            <person name="Bunk B."/>
            <person name="Jeske O."/>
            <person name="Meyerdierks A."/>
            <person name="Storesund J.E."/>
            <person name="Kallscheuer N."/>
            <person name="Luecker S."/>
            <person name="Lage O.M."/>
            <person name="Pohl T."/>
            <person name="Merkel B.J."/>
            <person name="Hornburger P."/>
            <person name="Mueller R.-W."/>
            <person name="Bruemmer F."/>
            <person name="Labrenz M."/>
            <person name="Spormann A.M."/>
            <person name="Op Den Camp H."/>
            <person name="Overmann J."/>
            <person name="Amann R."/>
            <person name="Jetten M.S.M."/>
            <person name="Mascher T."/>
            <person name="Medema M.H."/>
            <person name="Devos D.P."/>
            <person name="Kaster A.-K."/>
            <person name="Ovreas L."/>
            <person name="Rohde M."/>
            <person name="Galperin M.Y."/>
            <person name="Jogler C."/>
        </authorList>
    </citation>
    <scope>NUCLEOTIDE SEQUENCE [LARGE SCALE GENOMIC DNA]</scope>
    <source>
        <strain evidence="3 4">Pla100</strain>
    </source>
</reference>
<dbReference type="PANTHER" id="PTHR40940:SF2">
    <property type="entry name" value="BATD"/>
    <property type="match status" value="1"/>
</dbReference>
<evidence type="ECO:0000313" key="3">
    <source>
        <dbReference type="EMBL" id="TWT91833.1"/>
    </source>
</evidence>
<evidence type="ECO:0000313" key="4">
    <source>
        <dbReference type="Proteomes" id="UP000316213"/>
    </source>
</evidence>
<name>A0A5C5ZZR9_9BACT</name>
<dbReference type="InterPro" id="IPR011990">
    <property type="entry name" value="TPR-like_helical_dom_sf"/>
</dbReference>
<organism evidence="3 4">
    <name type="scientific">Neorhodopirellula pilleata</name>
    <dbReference type="NCBI Taxonomy" id="2714738"/>
    <lineage>
        <taxon>Bacteria</taxon>
        <taxon>Pseudomonadati</taxon>
        <taxon>Planctomycetota</taxon>
        <taxon>Planctomycetia</taxon>
        <taxon>Pirellulales</taxon>
        <taxon>Pirellulaceae</taxon>
        <taxon>Neorhodopirellula</taxon>
    </lineage>
</organism>